<sequence>MASSPFPNVTDTIKPGQSISKLETIISAGGEFELGFFSPGKSRNYFVGIWYKKVNVQTVVWVANREQPLTSPSGILTINMEGNLVVLDGNNSYPVSDLSSVKNTSATLLDSGNLILRDSKSQILWQSFDYPSDTFLPGMRIGYNKKTGKAWSLTSWRSEEDPAPGVFSLKMDPEISMQLLVTNGSNNWRGWKSRRSGNYFGRNQDHNAMFLLVAVLSVVAFMIPCLSVNVCLVSSHALRMIGI</sequence>
<dbReference type="PANTHER" id="PTHR32444:SF238">
    <property type="entry name" value="APPLE DOMAIN-CONTAINING PROTEIN"/>
    <property type="match status" value="1"/>
</dbReference>
<name>A0A835DMD2_TETSI</name>
<feature type="transmembrane region" description="Helical" evidence="1">
    <location>
        <begin position="208"/>
        <end position="233"/>
    </location>
</feature>
<feature type="domain" description="Bulb-type lectin" evidence="2">
    <location>
        <begin position="10"/>
        <end position="129"/>
    </location>
</feature>
<keyword evidence="1" id="KW-0812">Transmembrane</keyword>
<dbReference type="PANTHER" id="PTHR32444">
    <property type="entry name" value="BULB-TYPE LECTIN DOMAIN-CONTAINING PROTEIN"/>
    <property type="match status" value="1"/>
</dbReference>
<keyword evidence="1" id="KW-1133">Transmembrane helix</keyword>
<dbReference type="SUPFAM" id="SSF51110">
    <property type="entry name" value="alpha-D-mannose-specific plant lectins"/>
    <property type="match status" value="1"/>
</dbReference>
<dbReference type="Proteomes" id="UP000655225">
    <property type="component" value="Unassembled WGS sequence"/>
</dbReference>
<dbReference type="PROSITE" id="PS50927">
    <property type="entry name" value="BULB_LECTIN"/>
    <property type="match status" value="1"/>
</dbReference>
<dbReference type="OMA" id="VILMHCV"/>
<dbReference type="SMART" id="SM00108">
    <property type="entry name" value="B_lectin"/>
    <property type="match status" value="1"/>
</dbReference>
<dbReference type="InterPro" id="IPR001480">
    <property type="entry name" value="Bulb-type_lectin_dom"/>
</dbReference>
<dbReference type="FunFam" id="2.90.10.10:FF:000005">
    <property type="entry name" value="G-type lectin S-receptor-like serine/threonine-protein kinase"/>
    <property type="match status" value="1"/>
</dbReference>
<protein>
    <recommendedName>
        <fullName evidence="2">Bulb-type lectin domain-containing protein</fullName>
    </recommendedName>
</protein>
<dbReference type="OrthoDB" id="643280at2759"/>
<dbReference type="InterPro" id="IPR036426">
    <property type="entry name" value="Bulb-type_lectin_dom_sf"/>
</dbReference>
<comment type="caution">
    <text evidence="3">The sequence shown here is derived from an EMBL/GenBank/DDBJ whole genome shotgun (WGS) entry which is preliminary data.</text>
</comment>
<dbReference type="CDD" id="cd00028">
    <property type="entry name" value="B_lectin"/>
    <property type="match status" value="1"/>
</dbReference>
<proteinExistence type="predicted"/>
<evidence type="ECO:0000259" key="2">
    <source>
        <dbReference type="PROSITE" id="PS50927"/>
    </source>
</evidence>
<reference evidence="3 4" key="1">
    <citation type="submission" date="2020-04" db="EMBL/GenBank/DDBJ databases">
        <title>Plant Genome Project.</title>
        <authorList>
            <person name="Zhang R.-G."/>
        </authorList>
    </citation>
    <scope>NUCLEOTIDE SEQUENCE [LARGE SCALE GENOMIC DNA]</scope>
    <source>
        <strain evidence="3">YNK0</strain>
        <tissue evidence="3">Leaf</tissue>
    </source>
</reference>
<evidence type="ECO:0000313" key="4">
    <source>
        <dbReference type="Proteomes" id="UP000655225"/>
    </source>
</evidence>
<dbReference type="AlphaFoldDB" id="A0A835DMD2"/>
<keyword evidence="1" id="KW-0472">Membrane</keyword>
<keyword evidence="4" id="KW-1185">Reference proteome</keyword>
<dbReference type="Pfam" id="PF01453">
    <property type="entry name" value="B_lectin"/>
    <property type="match status" value="1"/>
</dbReference>
<gene>
    <name evidence="3" type="ORF">HHK36_005484</name>
</gene>
<dbReference type="Gene3D" id="2.90.10.10">
    <property type="entry name" value="Bulb-type lectin domain"/>
    <property type="match status" value="1"/>
</dbReference>
<organism evidence="3 4">
    <name type="scientific">Tetracentron sinense</name>
    <name type="common">Spur-leaf</name>
    <dbReference type="NCBI Taxonomy" id="13715"/>
    <lineage>
        <taxon>Eukaryota</taxon>
        <taxon>Viridiplantae</taxon>
        <taxon>Streptophyta</taxon>
        <taxon>Embryophyta</taxon>
        <taxon>Tracheophyta</taxon>
        <taxon>Spermatophyta</taxon>
        <taxon>Magnoliopsida</taxon>
        <taxon>Trochodendrales</taxon>
        <taxon>Trochodendraceae</taxon>
        <taxon>Tetracentron</taxon>
    </lineage>
</organism>
<dbReference type="EMBL" id="JABCRI010000003">
    <property type="protein sequence ID" value="KAF8409408.1"/>
    <property type="molecule type" value="Genomic_DNA"/>
</dbReference>
<evidence type="ECO:0000256" key="1">
    <source>
        <dbReference type="SAM" id="Phobius"/>
    </source>
</evidence>
<accession>A0A835DMD2</accession>
<evidence type="ECO:0000313" key="3">
    <source>
        <dbReference type="EMBL" id="KAF8409408.1"/>
    </source>
</evidence>